<evidence type="ECO:0000256" key="7">
    <source>
        <dbReference type="ARBA" id="ARBA00022989"/>
    </source>
</evidence>
<comment type="similarity">
    <text evidence="2 13">Belongs to the ATPase C chain family.</text>
</comment>
<evidence type="ECO:0000256" key="3">
    <source>
        <dbReference type="ARBA" id="ARBA00022448"/>
    </source>
</evidence>
<dbReference type="GO" id="GO:0008289">
    <property type="term" value="F:lipid binding"/>
    <property type="evidence" value="ECO:0007669"/>
    <property type="project" value="UniProtKB-KW"/>
</dbReference>
<evidence type="ECO:0000256" key="5">
    <source>
        <dbReference type="ARBA" id="ARBA00022692"/>
    </source>
</evidence>
<evidence type="ECO:0000256" key="9">
    <source>
        <dbReference type="ARBA" id="ARBA00023121"/>
    </source>
</evidence>
<dbReference type="SUPFAM" id="SSF81333">
    <property type="entry name" value="F1F0 ATP synthase subunit C"/>
    <property type="match status" value="1"/>
</dbReference>
<evidence type="ECO:0000256" key="10">
    <source>
        <dbReference type="ARBA" id="ARBA00023136"/>
    </source>
</evidence>
<evidence type="ECO:0000256" key="1">
    <source>
        <dbReference type="ARBA" id="ARBA00004141"/>
    </source>
</evidence>
<keyword evidence="9 13" id="KW-0446">Lipid-binding</keyword>
<keyword evidence="6 13" id="KW-0375">Hydrogen ion transport</keyword>
<keyword evidence="8 13" id="KW-0406">Ion transport</keyword>
<organism evidence="15 16">
    <name type="scientific">Virgisporangium aliadipatigenens</name>
    <dbReference type="NCBI Taxonomy" id="741659"/>
    <lineage>
        <taxon>Bacteria</taxon>
        <taxon>Bacillati</taxon>
        <taxon>Actinomycetota</taxon>
        <taxon>Actinomycetes</taxon>
        <taxon>Micromonosporales</taxon>
        <taxon>Micromonosporaceae</taxon>
        <taxon>Virgisporangium</taxon>
    </lineage>
</organism>
<dbReference type="InterPro" id="IPR000454">
    <property type="entry name" value="ATP_synth_F0_csu"/>
</dbReference>
<dbReference type="RefSeq" id="WP_203902327.1">
    <property type="nucleotide sequence ID" value="NZ_BOPF01000023.1"/>
</dbReference>
<proteinExistence type="inferred from homology"/>
<reference evidence="15" key="1">
    <citation type="submission" date="2021-01" db="EMBL/GenBank/DDBJ databases">
        <title>Whole genome shotgun sequence of Virgisporangium aliadipatigenens NBRC 105644.</title>
        <authorList>
            <person name="Komaki H."/>
            <person name="Tamura T."/>
        </authorList>
    </citation>
    <scope>NUCLEOTIDE SEQUENCE</scope>
    <source>
        <strain evidence="15">NBRC 105644</strain>
    </source>
</reference>
<evidence type="ECO:0000256" key="4">
    <source>
        <dbReference type="ARBA" id="ARBA00022547"/>
    </source>
</evidence>
<dbReference type="Gene3D" id="1.20.20.10">
    <property type="entry name" value="F1F0 ATP synthase subunit C"/>
    <property type="match status" value="1"/>
</dbReference>
<feature type="transmembrane region" description="Helical" evidence="13">
    <location>
        <begin position="20"/>
        <end position="41"/>
    </location>
</feature>
<dbReference type="AlphaFoldDB" id="A0A8J3YQY1"/>
<dbReference type="InterPro" id="IPR002379">
    <property type="entry name" value="ATPase_proteolipid_c-like_dom"/>
</dbReference>
<comment type="subcellular location">
    <subcellularLocation>
        <location evidence="13">Cell membrane</location>
        <topology evidence="13">Multi-pass membrane protein</topology>
    </subcellularLocation>
    <subcellularLocation>
        <location evidence="1">Membrane</location>
        <topology evidence="1">Multi-pass membrane protein</topology>
    </subcellularLocation>
</comment>
<dbReference type="EMBL" id="BOPF01000023">
    <property type="protein sequence ID" value="GIJ48847.1"/>
    <property type="molecule type" value="Genomic_DNA"/>
</dbReference>
<dbReference type="PROSITE" id="PS00605">
    <property type="entry name" value="ATPASE_C"/>
    <property type="match status" value="1"/>
</dbReference>
<dbReference type="NCBIfam" id="TIGR01260">
    <property type="entry name" value="ATP_synt_c"/>
    <property type="match status" value="1"/>
</dbReference>
<dbReference type="InterPro" id="IPR005953">
    <property type="entry name" value="ATP_synth_csu_bac/chlpt"/>
</dbReference>
<dbReference type="Proteomes" id="UP000619260">
    <property type="component" value="Unassembled WGS sequence"/>
</dbReference>
<dbReference type="CDD" id="cd18121">
    <property type="entry name" value="ATP-synt_Fo_c"/>
    <property type="match status" value="1"/>
</dbReference>
<dbReference type="InterPro" id="IPR020537">
    <property type="entry name" value="ATP_synth_F0_csu_DDCD_BS"/>
</dbReference>
<evidence type="ECO:0000256" key="8">
    <source>
        <dbReference type="ARBA" id="ARBA00023065"/>
    </source>
</evidence>
<keyword evidence="4 13" id="KW-0138">CF(0)</keyword>
<dbReference type="InterPro" id="IPR038662">
    <property type="entry name" value="ATP_synth_F0_csu_sf"/>
</dbReference>
<comment type="function">
    <text evidence="13">Key component of the F(0) channel; it plays a direct role in translocation across the membrane. A homomeric c-ring of between 10-14 subunits forms the central stalk rotor element with the F(1) delta and epsilon subunits.</text>
</comment>
<keyword evidence="10 13" id="KW-0472">Membrane</keyword>
<feature type="domain" description="V-ATPase proteolipid subunit C-like" evidence="14">
    <location>
        <begin position="15"/>
        <end position="74"/>
    </location>
</feature>
<evidence type="ECO:0000256" key="11">
    <source>
        <dbReference type="ARBA" id="ARBA00023310"/>
    </source>
</evidence>
<protein>
    <recommendedName>
        <fullName evidence="13">ATP synthase subunit c</fullName>
    </recommendedName>
    <alternativeName>
        <fullName evidence="13">ATP synthase F(0) sector subunit c</fullName>
    </alternativeName>
    <alternativeName>
        <fullName evidence="13">F-type ATPase subunit c</fullName>
        <shortName evidence="13">F-ATPase subunit c</shortName>
    </alternativeName>
    <alternativeName>
        <fullName evidence="13">Lipid-binding protein</fullName>
    </alternativeName>
</protein>
<comment type="function">
    <text evidence="12 13">F(1)F(0) ATP synthase produces ATP from ADP in the presence of a proton or sodium gradient. F-type ATPases consist of two structural domains, F(1) containing the extramembraneous catalytic core and F(0) containing the membrane proton channel, linked together by a central stalk and a peripheral stalk. During catalysis, ATP synthesis in the catalytic domain of F(1) is coupled via a rotary mechanism of the central stalk subunits to proton translocation.</text>
</comment>
<keyword evidence="5 13" id="KW-0812">Transmembrane</keyword>
<dbReference type="HAMAP" id="MF_01396">
    <property type="entry name" value="ATP_synth_c_bact"/>
    <property type="match status" value="1"/>
</dbReference>
<keyword evidence="3 13" id="KW-0813">Transport</keyword>
<dbReference type="GO" id="GO:0033177">
    <property type="term" value="C:proton-transporting two-sector ATPase complex, proton-transporting domain"/>
    <property type="evidence" value="ECO:0007669"/>
    <property type="project" value="InterPro"/>
</dbReference>
<evidence type="ECO:0000256" key="13">
    <source>
        <dbReference type="HAMAP-Rule" id="MF_01396"/>
    </source>
</evidence>
<feature type="site" description="Reversibly protonated during proton transport" evidence="13">
    <location>
        <position position="62"/>
    </location>
</feature>
<keyword evidence="11 13" id="KW-0066">ATP synthesis</keyword>
<dbReference type="GO" id="GO:0045259">
    <property type="term" value="C:proton-transporting ATP synthase complex"/>
    <property type="evidence" value="ECO:0007669"/>
    <property type="project" value="UniProtKB-KW"/>
</dbReference>
<evidence type="ECO:0000256" key="6">
    <source>
        <dbReference type="ARBA" id="ARBA00022781"/>
    </source>
</evidence>
<dbReference type="InterPro" id="IPR035921">
    <property type="entry name" value="F/V-ATP_Csub_sf"/>
</dbReference>
<sequence>MGTSLLAEVSGSLGAVGYGLAAIGPGIGVGLVFAAYIQATARQPESAGLTRTYLFLGFVLIEALALLAIAFGFVFTTTQGAGS</sequence>
<evidence type="ECO:0000259" key="14">
    <source>
        <dbReference type="Pfam" id="PF00137"/>
    </source>
</evidence>
<dbReference type="PRINTS" id="PR00124">
    <property type="entry name" value="ATPASEC"/>
</dbReference>
<keyword evidence="16" id="KW-1185">Reference proteome</keyword>
<keyword evidence="7 13" id="KW-1133">Transmembrane helix</keyword>
<comment type="caution">
    <text evidence="15">The sequence shown here is derived from an EMBL/GenBank/DDBJ whole genome shotgun (WGS) entry which is preliminary data.</text>
</comment>
<accession>A0A8J3YQY1</accession>
<dbReference type="Pfam" id="PF00137">
    <property type="entry name" value="ATP-synt_C"/>
    <property type="match status" value="1"/>
</dbReference>
<name>A0A8J3YQY1_9ACTN</name>
<keyword evidence="13" id="KW-1003">Cell membrane</keyword>
<feature type="transmembrane region" description="Helical" evidence="13">
    <location>
        <begin position="53"/>
        <end position="75"/>
    </location>
</feature>
<evidence type="ECO:0000313" key="16">
    <source>
        <dbReference type="Proteomes" id="UP000619260"/>
    </source>
</evidence>
<evidence type="ECO:0000256" key="12">
    <source>
        <dbReference type="ARBA" id="ARBA00025198"/>
    </source>
</evidence>
<gene>
    <name evidence="13 15" type="primary">atpE</name>
    <name evidence="15" type="ORF">Val02_57330</name>
</gene>
<dbReference type="GO" id="GO:0046933">
    <property type="term" value="F:proton-transporting ATP synthase activity, rotational mechanism"/>
    <property type="evidence" value="ECO:0007669"/>
    <property type="project" value="UniProtKB-UniRule"/>
</dbReference>
<evidence type="ECO:0000313" key="15">
    <source>
        <dbReference type="EMBL" id="GIJ48847.1"/>
    </source>
</evidence>
<dbReference type="GO" id="GO:0005886">
    <property type="term" value="C:plasma membrane"/>
    <property type="evidence" value="ECO:0007669"/>
    <property type="project" value="UniProtKB-SubCell"/>
</dbReference>
<evidence type="ECO:0000256" key="2">
    <source>
        <dbReference type="ARBA" id="ARBA00006704"/>
    </source>
</evidence>